<gene>
    <name evidence="1" type="ORF">QG37_00843</name>
</gene>
<organism evidence="1 2">
    <name type="scientific">Candidozyma auris</name>
    <name type="common">Yeast</name>
    <name type="synonym">Candida auris</name>
    <dbReference type="NCBI Taxonomy" id="498019"/>
    <lineage>
        <taxon>Eukaryota</taxon>
        <taxon>Fungi</taxon>
        <taxon>Dikarya</taxon>
        <taxon>Ascomycota</taxon>
        <taxon>Saccharomycotina</taxon>
        <taxon>Pichiomycetes</taxon>
        <taxon>Metschnikowiaceae</taxon>
        <taxon>Candidozyma</taxon>
    </lineage>
</organism>
<comment type="caution">
    <text evidence="1">The sequence shown here is derived from an EMBL/GenBank/DDBJ whole genome shotgun (WGS) entry which is preliminary data.</text>
</comment>
<dbReference type="EMBL" id="LGST01000006">
    <property type="protein sequence ID" value="KNE02156.1"/>
    <property type="molecule type" value="Genomic_DNA"/>
</dbReference>
<dbReference type="Proteomes" id="UP000037122">
    <property type="component" value="Unassembled WGS sequence"/>
</dbReference>
<evidence type="ECO:0000313" key="1">
    <source>
        <dbReference type="EMBL" id="KNE02156.1"/>
    </source>
</evidence>
<sequence>MFMKQEKRSGGCWNRGVVDFDEVDGKVFSALRRYSSGHVRHYLPQLWLLTEAALKSCLPA</sequence>
<reference evidence="2" key="1">
    <citation type="journal article" date="2015" name="BMC Genomics">
        <title>Draft genome of a commonly misdiagnosed multidrug resistant pathogen Candida auris.</title>
        <authorList>
            <person name="Chatterjee S."/>
            <person name="Alampalli S.V."/>
            <person name="Nageshan R.K."/>
            <person name="Chettiar S.T."/>
            <person name="Joshi S."/>
            <person name="Tatu U.S."/>
        </authorList>
    </citation>
    <scope>NUCLEOTIDE SEQUENCE [LARGE SCALE GENOMIC DNA]</scope>
    <source>
        <strain evidence="2">6684</strain>
    </source>
</reference>
<protein>
    <submittedName>
        <fullName evidence="1">Uncharacterized protein</fullName>
    </submittedName>
</protein>
<evidence type="ECO:0000313" key="2">
    <source>
        <dbReference type="Proteomes" id="UP000037122"/>
    </source>
</evidence>
<name>A0A0L0P823_CANAR</name>
<accession>A0A0L0P823</accession>
<proteinExistence type="predicted"/>
<dbReference type="VEuPathDB" id="FungiDB:QG37_00843"/>
<dbReference type="AlphaFoldDB" id="A0A0L0P823"/>